<dbReference type="GO" id="GO:0008270">
    <property type="term" value="F:zinc ion binding"/>
    <property type="evidence" value="ECO:0007669"/>
    <property type="project" value="UniProtKB-KW"/>
</dbReference>
<reference evidence="3" key="2">
    <citation type="submission" date="2024-10" db="UniProtKB">
        <authorList>
            <consortium name="EnsemblProtists"/>
        </authorList>
    </citation>
    <scope>IDENTIFICATION</scope>
</reference>
<dbReference type="SUPFAM" id="SSF101898">
    <property type="entry name" value="NHL repeat"/>
    <property type="match status" value="1"/>
</dbReference>
<feature type="repeat" description="NHL" evidence="2">
    <location>
        <begin position="189"/>
        <end position="227"/>
    </location>
</feature>
<organism evidence="3 4">
    <name type="scientific">Emiliania huxleyi (strain CCMP1516)</name>
    <dbReference type="NCBI Taxonomy" id="280463"/>
    <lineage>
        <taxon>Eukaryota</taxon>
        <taxon>Haptista</taxon>
        <taxon>Haptophyta</taxon>
        <taxon>Prymnesiophyceae</taxon>
        <taxon>Isochrysidales</taxon>
        <taxon>Noelaerhabdaceae</taxon>
        <taxon>Emiliania</taxon>
    </lineage>
</organism>
<evidence type="ECO:0000313" key="4">
    <source>
        <dbReference type="Proteomes" id="UP000013827"/>
    </source>
</evidence>
<dbReference type="HOGENOM" id="CLU_907424_0_0_1"/>
<proteinExistence type="predicted"/>
<dbReference type="EnsemblProtists" id="EOD08177">
    <property type="protein sequence ID" value="EOD08177"/>
    <property type="gene ID" value="EMIHUDRAFT_217754"/>
</dbReference>
<dbReference type="InterPro" id="IPR050952">
    <property type="entry name" value="TRIM-NHL_E3_ligases"/>
</dbReference>
<sequence>MSNTVATRTRGARRREQKHSLPIHPVVAVHVARVSALYHGETFEQTARVCVAWQKGSSQARHLKKCSSYGELKSGKRYARFDRPHAAAFLPDGNLVIADCDNFRLQTWSRAADSYMIQERDLGATACPTGVISEGSFLYIVEHGATPSRATAQPPRPCPLAHASPRLWAGSHRVVKTRASSGSLVAAAGQWGGADGELRHPWGLASSGKAIYVVDGGNARICCFALSNLAFRFAFGDGGFGPEGQYRLTPMGIAIGNGRLYVTEAQGERLQVLGIGGEPLQITPKKLPPAVHIFDVCQQSNLFETTL</sequence>
<dbReference type="RefSeq" id="XP_005760606.1">
    <property type="nucleotide sequence ID" value="XM_005760549.1"/>
</dbReference>
<dbReference type="InterPro" id="IPR001258">
    <property type="entry name" value="NHL_repeat"/>
</dbReference>
<dbReference type="Proteomes" id="UP000013827">
    <property type="component" value="Unassembled WGS sequence"/>
</dbReference>
<protein>
    <recommendedName>
        <fullName evidence="5">NHL repeat containing protein</fullName>
    </recommendedName>
</protein>
<dbReference type="PANTHER" id="PTHR24104">
    <property type="entry name" value="E3 UBIQUITIN-PROTEIN LIGASE NHLRC1-RELATED"/>
    <property type="match status" value="1"/>
</dbReference>
<keyword evidence="1" id="KW-0677">Repeat</keyword>
<dbReference type="PaxDb" id="2903-EOD08177"/>
<evidence type="ECO:0000313" key="3">
    <source>
        <dbReference type="EnsemblProtists" id="EOD08177"/>
    </source>
</evidence>
<dbReference type="STRING" id="2903.R1BFS1"/>
<accession>A0A0D3IA92</accession>
<dbReference type="AlphaFoldDB" id="A0A0D3IA92"/>
<dbReference type="PROSITE" id="PS51125">
    <property type="entry name" value="NHL"/>
    <property type="match status" value="1"/>
</dbReference>
<name>A0A0D3IA92_EMIH1</name>
<keyword evidence="4" id="KW-1185">Reference proteome</keyword>
<reference evidence="4" key="1">
    <citation type="journal article" date="2013" name="Nature">
        <title>Pan genome of the phytoplankton Emiliania underpins its global distribution.</title>
        <authorList>
            <person name="Read B.A."/>
            <person name="Kegel J."/>
            <person name="Klute M.J."/>
            <person name="Kuo A."/>
            <person name="Lefebvre S.C."/>
            <person name="Maumus F."/>
            <person name="Mayer C."/>
            <person name="Miller J."/>
            <person name="Monier A."/>
            <person name="Salamov A."/>
            <person name="Young J."/>
            <person name="Aguilar M."/>
            <person name="Claverie J.M."/>
            <person name="Frickenhaus S."/>
            <person name="Gonzalez K."/>
            <person name="Herman E.K."/>
            <person name="Lin Y.C."/>
            <person name="Napier J."/>
            <person name="Ogata H."/>
            <person name="Sarno A.F."/>
            <person name="Shmutz J."/>
            <person name="Schroeder D."/>
            <person name="de Vargas C."/>
            <person name="Verret F."/>
            <person name="von Dassow P."/>
            <person name="Valentin K."/>
            <person name="Van de Peer Y."/>
            <person name="Wheeler G."/>
            <person name="Dacks J.B."/>
            <person name="Delwiche C.F."/>
            <person name="Dyhrman S.T."/>
            <person name="Glockner G."/>
            <person name="John U."/>
            <person name="Richards T."/>
            <person name="Worden A.Z."/>
            <person name="Zhang X."/>
            <person name="Grigoriev I.V."/>
            <person name="Allen A.E."/>
            <person name="Bidle K."/>
            <person name="Borodovsky M."/>
            <person name="Bowler C."/>
            <person name="Brownlee C."/>
            <person name="Cock J.M."/>
            <person name="Elias M."/>
            <person name="Gladyshev V.N."/>
            <person name="Groth M."/>
            <person name="Guda C."/>
            <person name="Hadaegh A."/>
            <person name="Iglesias-Rodriguez M.D."/>
            <person name="Jenkins J."/>
            <person name="Jones B.M."/>
            <person name="Lawson T."/>
            <person name="Leese F."/>
            <person name="Lindquist E."/>
            <person name="Lobanov A."/>
            <person name="Lomsadze A."/>
            <person name="Malik S.B."/>
            <person name="Marsh M.E."/>
            <person name="Mackinder L."/>
            <person name="Mock T."/>
            <person name="Mueller-Roeber B."/>
            <person name="Pagarete A."/>
            <person name="Parker M."/>
            <person name="Probert I."/>
            <person name="Quesneville H."/>
            <person name="Raines C."/>
            <person name="Rensing S.A."/>
            <person name="Riano-Pachon D.M."/>
            <person name="Richier S."/>
            <person name="Rokitta S."/>
            <person name="Shiraiwa Y."/>
            <person name="Soanes D.M."/>
            <person name="van der Giezen M."/>
            <person name="Wahlund T.M."/>
            <person name="Williams B."/>
            <person name="Wilson W."/>
            <person name="Wolfe G."/>
            <person name="Wurch L.L."/>
        </authorList>
    </citation>
    <scope>NUCLEOTIDE SEQUENCE</scope>
</reference>
<dbReference type="Pfam" id="PF01436">
    <property type="entry name" value="NHL"/>
    <property type="match status" value="2"/>
</dbReference>
<dbReference type="InterPro" id="IPR011042">
    <property type="entry name" value="6-blade_b-propeller_TolB-like"/>
</dbReference>
<dbReference type="PANTHER" id="PTHR24104:SF25">
    <property type="entry name" value="PROTEIN LIN-41"/>
    <property type="match status" value="1"/>
</dbReference>
<dbReference type="GeneID" id="17254321"/>
<evidence type="ECO:0008006" key="5">
    <source>
        <dbReference type="Google" id="ProtNLM"/>
    </source>
</evidence>
<evidence type="ECO:0000256" key="1">
    <source>
        <dbReference type="ARBA" id="ARBA00022737"/>
    </source>
</evidence>
<evidence type="ECO:0000256" key="2">
    <source>
        <dbReference type="PROSITE-ProRule" id="PRU00504"/>
    </source>
</evidence>
<dbReference type="KEGG" id="ehx:EMIHUDRAFT_217754"/>
<dbReference type="Gene3D" id="2.120.10.30">
    <property type="entry name" value="TolB, C-terminal domain"/>
    <property type="match status" value="1"/>
</dbReference>